<evidence type="ECO:0000259" key="6">
    <source>
        <dbReference type="PROSITE" id="PS50111"/>
    </source>
</evidence>
<dbReference type="Proteomes" id="UP000187891">
    <property type="component" value="Unassembled WGS sequence"/>
</dbReference>
<feature type="domain" description="PAC" evidence="8">
    <location>
        <begin position="203"/>
        <end position="255"/>
    </location>
</feature>
<dbReference type="InterPro" id="IPR001610">
    <property type="entry name" value="PAC"/>
</dbReference>
<dbReference type="PROSITE" id="PS50113">
    <property type="entry name" value="PAC"/>
    <property type="match status" value="1"/>
</dbReference>
<dbReference type="InterPro" id="IPR000014">
    <property type="entry name" value="PAS"/>
</dbReference>
<evidence type="ECO:0000256" key="4">
    <source>
        <dbReference type="PROSITE-ProRule" id="PRU00284"/>
    </source>
</evidence>
<organism evidence="10 11">
    <name type="scientific">Agrobacterium rosae</name>
    <dbReference type="NCBI Taxonomy" id="1972867"/>
    <lineage>
        <taxon>Bacteria</taxon>
        <taxon>Pseudomonadati</taxon>
        <taxon>Pseudomonadota</taxon>
        <taxon>Alphaproteobacteria</taxon>
        <taxon>Hyphomicrobiales</taxon>
        <taxon>Rhizobiaceae</taxon>
        <taxon>Rhizobium/Agrobacterium group</taxon>
        <taxon>Agrobacterium</taxon>
    </lineage>
</organism>
<dbReference type="InterPro" id="IPR000700">
    <property type="entry name" value="PAS-assoc_C"/>
</dbReference>
<protein>
    <submittedName>
        <fullName evidence="10">Chemotaxis regulator BdlA</fullName>
    </submittedName>
</protein>
<keyword evidence="4" id="KW-0807">Transducer</keyword>
<comment type="similarity">
    <text evidence="3">Belongs to the methyl-accepting chemotaxis (MCP) protein family.</text>
</comment>
<dbReference type="PANTHER" id="PTHR43531">
    <property type="entry name" value="PROTEIN ICFG"/>
    <property type="match status" value="1"/>
</dbReference>
<sequence>MSILDRGANAVAVLAALSKSQAMIEFDLSGKILNANDNFCQALGYELSEIVGRHHSLFVDPSFAQSTDYKVFWRKLAAGKFDQQQYKRIGKGGKEVWIEASYNPVMRRGKPVKVVKIATDITNQKLKAAEDAGKIDALSRAQGIIEFTPAGEVLTANENFLSALGYSLSDIQGKHHSMFCDPTYTASTAYRDFWKSLADGELSADEFMRIGKGGRKVFIQASYNPVFGLNGKVFKVVKFATDVTDRVANVERLAGCLSHLADGDLSQNIEKAFIPSLDRLRTDFNAASGKLKEAMSRVAENARAIAAGSSEIQTAADQLAKRTEQQAASVEETAAALEEITTTVKDSSRRAEEAGHLVGRTREHAEHSGQVVNNAIGAMDQIETSSREISNIIGVIDEIAFQTNLLALNAGVEAARAGEAGKGFAVVAQEVRELAQRSAKAAKEIKTLITASRTYVQNGVSLVTKAGTALQEIATQVHDIDTNVIAIVEASREQSTALGEINHAVNTVDQGTQQNAAMVEEQTAASHSLAREADALFKLLEQFKFDNGVNVLSNREPSRRPVTAAAVQPTRKAAPLLPAGGSAALAVSASEWEDF</sequence>
<dbReference type="SMART" id="SM00086">
    <property type="entry name" value="PAC"/>
    <property type="match status" value="2"/>
</dbReference>
<dbReference type="STRING" id="1907666.DSM25559_5345"/>
<dbReference type="PROSITE" id="PS50112">
    <property type="entry name" value="PAS"/>
    <property type="match status" value="1"/>
</dbReference>
<feature type="domain" description="PAS" evidence="7">
    <location>
        <begin position="23"/>
        <end position="53"/>
    </location>
</feature>
<evidence type="ECO:0000256" key="3">
    <source>
        <dbReference type="ARBA" id="ARBA00029447"/>
    </source>
</evidence>
<evidence type="ECO:0000259" key="9">
    <source>
        <dbReference type="PROSITE" id="PS50885"/>
    </source>
</evidence>
<dbReference type="AlphaFoldDB" id="A0A1R3U3E3"/>
<dbReference type="InterPro" id="IPR035965">
    <property type="entry name" value="PAS-like_dom_sf"/>
</dbReference>
<dbReference type="GO" id="GO:0016020">
    <property type="term" value="C:membrane"/>
    <property type="evidence" value="ECO:0007669"/>
    <property type="project" value="UniProtKB-SubCell"/>
</dbReference>
<evidence type="ECO:0000256" key="1">
    <source>
        <dbReference type="ARBA" id="ARBA00004370"/>
    </source>
</evidence>
<dbReference type="InterPro" id="IPR003660">
    <property type="entry name" value="HAMP_dom"/>
</dbReference>
<dbReference type="GO" id="GO:0006935">
    <property type="term" value="P:chemotaxis"/>
    <property type="evidence" value="ECO:0007669"/>
    <property type="project" value="UniProtKB-KW"/>
</dbReference>
<dbReference type="SMART" id="SM00283">
    <property type="entry name" value="MA"/>
    <property type="match status" value="1"/>
</dbReference>
<dbReference type="Gene3D" id="1.10.287.950">
    <property type="entry name" value="Methyl-accepting chemotaxis protein"/>
    <property type="match status" value="1"/>
</dbReference>
<dbReference type="CDD" id="cd11386">
    <property type="entry name" value="MCP_signal"/>
    <property type="match status" value="1"/>
</dbReference>
<dbReference type="GO" id="GO:0004888">
    <property type="term" value="F:transmembrane signaling receptor activity"/>
    <property type="evidence" value="ECO:0007669"/>
    <property type="project" value="InterPro"/>
</dbReference>
<evidence type="ECO:0000256" key="2">
    <source>
        <dbReference type="ARBA" id="ARBA00022500"/>
    </source>
</evidence>
<dbReference type="NCBIfam" id="TIGR00229">
    <property type="entry name" value="sensory_box"/>
    <property type="match status" value="2"/>
</dbReference>
<dbReference type="InterPro" id="IPR004089">
    <property type="entry name" value="MCPsignal_dom"/>
</dbReference>
<dbReference type="Pfam" id="PF08447">
    <property type="entry name" value="PAS_3"/>
    <property type="match status" value="2"/>
</dbReference>
<dbReference type="PANTHER" id="PTHR43531:SF11">
    <property type="entry name" value="METHYL-ACCEPTING CHEMOTAXIS PROTEIN 3"/>
    <property type="match status" value="1"/>
</dbReference>
<evidence type="ECO:0000259" key="8">
    <source>
        <dbReference type="PROSITE" id="PS50113"/>
    </source>
</evidence>
<dbReference type="SUPFAM" id="SSF58104">
    <property type="entry name" value="Methyl-accepting chemotaxis protein (MCP) signaling domain"/>
    <property type="match status" value="1"/>
</dbReference>
<dbReference type="RefSeq" id="WP_077107518.1">
    <property type="nucleotide sequence ID" value="NZ_FMUE01000028.1"/>
</dbReference>
<evidence type="ECO:0000313" key="10">
    <source>
        <dbReference type="EMBL" id="SCX36168.1"/>
    </source>
</evidence>
<feature type="domain" description="Methyl-accepting transducer" evidence="6">
    <location>
        <begin position="301"/>
        <end position="530"/>
    </location>
</feature>
<keyword evidence="2" id="KW-0145">Chemotaxis</keyword>
<dbReference type="CDD" id="cd00130">
    <property type="entry name" value="PAS"/>
    <property type="match status" value="2"/>
</dbReference>
<dbReference type="SUPFAM" id="SSF55785">
    <property type="entry name" value="PYP-like sensor domain (PAS domain)"/>
    <property type="match status" value="2"/>
</dbReference>
<evidence type="ECO:0000259" key="7">
    <source>
        <dbReference type="PROSITE" id="PS50112"/>
    </source>
</evidence>
<reference evidence="11" key="1">
    <citation type="submission" date="2016-10" db="EMBL/GenBank/DDBJ databases">
        <authorList>
            <person name="Wibberg D."/>
        </authorList>
    </citation>
    <scope>NUCLEOTIDE SEQUENCE [LARGE SCALE GENOMIC DNA]</scope>
</reference>
<dbReference type="InterPro" id="IPR013655">
    <property type="entry name" value="PAS_fold_3"/>
</dbReference>
<gene>
    <name evidence="10" type="primary">bdlA_4</name>
    <name evidence="10" type="ORF">DSM25559_5345</name>
</gene>
<dbReference type="GO" id="GO:0007165">
    <property type="term" value="P:signal transduction"/>
    <property type="evidence" value="ECO:0007669"/>
    <property type="project" value="UniProtKB-KW"/>
</dbReference>
<dbReference type="PROSITE" id="PS50111">
    <property type="entry name" value="CHEMOTAXIS_TRANSDUC_2"/>
    <property type="match status" value="1"/>
</dbReference>
<dbReference type="Gene3D" id="3.30.450.20">
    <property type="entry name" value="PAS domain"/>
    <property type="match status" value="2"/>
</dbReference>
<feature type="domain" description="HAMP" evidence="9">
    <location>
        <begin position="244"/>
        <end position="296"/>
    </location>
</feature>
<dbReference type="EMBL" id="FMUE01000028">
    <property type="protein sequence ID" value="SCX36168.1"/>
    <property type="molecule type" value="Genomic_DNA"/>
</dbReference>
<evidence type="ECO:0000313" key="11">
    <source>
        <dbReference type="Proteomes" id="UP000187891"/>
    </source>
</evidence>
<dbReference type="PRINTS" id="PR00260">
    <property type="entry name" value="CHEMTRNSDUCR"/>
</dbReference>
<name>A0A1R3U3E3_9HYPH</name>
<dbReference type="InterPro" id="IPR004090">
    <property type="entry name" value="Chemotax_Me-accpt_rcpt"/>
</dbReference>
<dbReference type="InterPro" id="IPR051310">
    <property type="entry name" value="MCP_chemotaxis"/>
</dbReference>
<evidence type="ECO:0000256" key="5">
    <source>
        <dbReference type="SAM" id="MobiDB-lite"/>
    </source>
</evidence>
<dbReference type="FunFam" id="1.10.287.950:FF:000001">
    <property type="entry name" value="Methyl-accepting chemotaxis sensory transducer"/>
    <property type="match status" value="1"/>
</dbReference>
<accession>A0A1R3U3E3</accession>
<feature type="region of interest" description="Disordered" evidence="5">
    <location>
        <begin position="346"/>
        <end position="366"/>
    </location>
</feature>
<dbReference type="Pfam" id="PF00015">
    <property type="entry name" value="MCPsignal"/>
    <property type="match status" value="1"/>
</dbReference>
<dbReference type="PROSITE" id="PS50885">
    <property type="entry name" value="HAMP"/>
    <property type="match status" value="1"/>
</dbReference>
<proteinExistence type="inferred from homology"/>
<comment type="subcellular location">
    <subcellularLocation>
        <location evidence="1">Membrane</location>
    </subcellularLocation>
</comment>